<dbReference type="OrthoDB" id="10416294at2759"/>
<dbReference type="EMBL" id="JAIQCV010000010">
    <property type="protein sequence ID" value="KAH1055212.1"/>
    <property type="molecule type" value="Genomic_DNA"/>
</dbReference>
<sequence length="60" mass="6989">MAFQLCFTKTADTSLGMTLPDFIYKLLTKRMGQKGFMAVKLDMSKAYDRVEWDFIKKVMV</sequence>
<accession>A0A9D3UPW2</accession>
<protein>
    <recommendedName>
        <fullName evidence="3">Reverse transcriptase</fullName>
    </recommendedName>
</protein>
<evidence type="ECO:0000313" key="1">
    <source>
        <dbReference type="EMBL" id="KAH1055212.1"/>
    </source>
</evidence>
<reference evidence="1 2" key="1">
    <citation type="journal article" date="2021" name="Plant Biotechnol. J.">
        <title>Multi-omics assisted identification of the key and species-specific regulatory components of drought-tolerant mechanisms in Gossypium stocksii.</title>
        <authorList>
            <person name="Yu D."/>
            <person name="Ke L."/>
            <person name="Zhang D."/>
            <person name="Wu Y."/>
            <person name="Sun Y."/>
            <person name="Mei J."/>
            <person name="Sun J."/>
            <person name="Sun Y."/>
        </authorList>
    </citation>
    <scope>NUCLEOTIDE SEQUENCE [LARGE SCALE GENOMIC DNA]</scope>
    <source>
        <strain evidence="2">cv. E1</strain>
        <tissue evidence="1">Leaf</tissue>
    </source>
</reference>
<dbReference type="Proteomes" id="UP000828251">
    <property type="component" value="Unassembled WGS sequence"/>
</dbReference>
<evidence type="ECO:0008006" key="3">
    <source>
        <dbReference type="Google" id="ProtNLM"/>
    </source>
</evidence>
<proteinExistence type="predicted"/>
<name>A0A9D3UPW2_9ROSI</name>
<gene>
    <name evidence="1" type="ORF">J1N35_033277</name>
</gene>
<evidence type="ECO:0000313" key="2">
    <source>
        <dbReference type="Proteomes" id="UP000828251"/>
    </source>
</evidence>
<keyword evidence="2" id="KW-1185">Reference proteome</keyword>
<dbReference type="AlphaFoldDB" id="A0A9D3UPW2"/>
<comment type="caution">
    <text evidence="1">The sequence shown here is derived from an EMBL/GenBank/DDBJ whole genome shotgun (WGS) entry which is preliminary data.</text>
</comment>
<organism evidence="1 2">
    <name type="scientific">Gossypium stocksii</name>
    <dbReference type="NCBI Taxonomy" id="47602"/>
    <lineage>
        <taxon>Eukaryota</taxon>
        <taxon>Viridiplantae</taxon>
        <taxon>Streptophyta</taxon>
        <taxon>Embryophyta</taxon>
        <taxon>Tracheophyta</taxon>
        <taxon>Spermatophyta</taxon>
        <taxon>Magnoliopsida</taxon>
        <taxon>eudicotyledons</taxon>
        <taxon>Gunneridae</taxon>
        <taxon>Pentapetalae</taxon>
        <taxon>rosids</taxon>
        <taxon>malvids</taxon>
        <taxon>Malvales</taxon>
        <taxon>Malvaceae</taxon>
        <taxon>Malvoideae</taxon>
        <taxon>Gossypium</taxon>
    </lineage>
</organism>